<reference evidence="3 4" key="1">
    <citation type="submission" date="2016-09" db="EMBL/GenBank/DDBJ databases">
        <title>Extensive genetic diversity and differential bi-allelic expression allows diatom success in the polar Southern Ocean.</title>
        <authorList>
            <consortium name="DOE Joint Genome Institute"/>
            <person name="Mock T."/>
            <person name="Otillar R.P."/>
            <person name="Strauss J."/>
            <person name="Dupont C."/>
            <person name="Frickenhaus S."/>
            <person name="Maumus F."/>
            <person name="Mcmullan M."/>
            <person name="Sanges R."/>
            <person name="Schmutz J."/>
            <person name="Toseland A."/>
            <person name="Valas R."/>
            <person name="Veluchamy A."/>
            <person name="Ward B.J."/>
            <person name="Allen A."/>
            <person name="Barry K."/>
            <person name="Falciatore A."/>
            <person name="Ferrante M."/>
            <person name="Fortunato A.E."/>
            <person name="Gloeckner G."/>
            <person name="Gruber A."/>
            <person name="Hipkin R."/>
            <person name="Janech M."/>
            <person name="Kroth P."/>
            <person name="Leese F."/>
            <person name="Lindquist E."/>
            <person name="Lyon B.R."/>
            <person name="Martin J."/>
            <person name="Mayer C."/>
            <person name="Parker M."/>
            <person name="Quesneville H."/>
            <person name="Raymond J."/>
            <person name="Uhlig C."/>
            <person name="Valentin K.U."/>
            <person name="Worden A.Z."/>
            <person name="Armbrust E.V."/>
            <person name="Bowler C."/>
            <person name="Green B."/>
            <person name="Moulton V."/>
            <person name="Van Oosterhout C."/>
            <person name="Grigoriev I."/>
        </authorList>
    </citation>
    <scope>NUCLEOTIDE SEQUENCE [LARGE SCALE GENOMIC DNA]</scope>
    <source>
        <strain evidence="3 4">CCMP1102</strain>
    </source>
</reference>
<dbReference type="AlphaFoldDB" id="A0A1E7EZQ2"/>
<keyword evidence="4" id="KW-1185">Reference proteome</keyword>
<feature type="non-terminal residue" evidence="3">
    <location>
        <position position="124"/>
    </location>
</feature>
<evidence type="ECO:0000259" key="2">
    <source>
        <dbReference type="Pfam" id="PF04982"/>
    </source>
</evidence>
<dbReference type="KEGG" id="fcy:FRACYDRAFT_162784"/>
<accession>A0A1E7EZQ2</accession>
<dbReference type="InParanoid" id="A0A1E7EZQ2"/>
<feature type="transmembrane region" description="Helical" evidence="1">
    <location>
        <begin position="57"/>
        <end position="81"/>
    </location>
</feature>
<feature type="transmembrane region" description="Helical" evidence="1">
    <location>
        <begin position="93"/>
        <end position="114"/>
    </location>
</feature>
<dbReference type="PANTHER" id="PTHR33741">
    <property type="entry name" value="TRANSMEMBRANE PROTEIN DDB_G0269096-RELATED"/>
    <property type="match status" value="1"/>
</dbReference>
<organism evidence="3 4">
    <name type="scientific">Fragilariopsis cylindrus CCMP1102</name>
    <dbReference type="NCBI Taxonomy" id="635003"/>
    <lineage>
        <taxon>Eukaryota</taxon>
        <taxon>Sar</taxon>
        <taxon>Stramenopiles</taxon>
        <taxon>Ochrophyta</taxon>
        <taxon>Bacillariophyta</taxon>
        <taxon>Bacillariophyceae</taxon>
        <taxon>Bacillariophycidae</taxon>
        <taxon>Bacillariales</taxon>
        <taxon>Bacillariaceae</taxon>
        <taxon>Fragilariopsis</taxon>
    </lineage>
</organism>
<sequence length="124" mass="13135">LIMGPFGATVILIFAMTSMSPSQPRSTIGGALCGMIIGKVISYSSLYGVPLGVRMALATSLTAAVMAKMCIIYPPGGALALIFSSQLLGWDKVILQLFGTILTLSLGVIINNLHPLRCYPAYWL</sequence>
<feature type="non-terminal residue" evidence="3">
    <location>
        <position position="1"/>
    </location>
</feature>
<name>A0A1E7EZQ2_9STRA</name>
<protein>
    <submittedName>
        <fullName evidence="3">HPP family protein</fullName>
    </submittedName>
</protein>
<dbReference type="Pfam" id="PF04982">
    <property type="entry name" value="TM_HPP"/>
    <property type="match status" value="1"/>
</dbReference>
<dbReference type="InterPro" id="IPR058581">
    <property type="entry name" value="TM_HPP"/>
</dbReference>
<keyword evidence="1" id="KW-1133">Transmembrane helix</keyword>
<dbReference type="PANTHER" id="PTHR33741:SF5">
    <property type="entry name" value="TRANSMEMBRANE PROTEIN DDB_G0269096-RELATED"/>
    <property type="match status" value="1"/>
</dbReference>
<dbReference type="Proteomes" id="UP000095751">
    <property type="component" value="Unassembled WGS sequence"/>
</dbReference>
<dbReference type="InterPro" id="IPR007065">
    <property type="entry name" value="HPP"/>
</dbReference>
<evidence type="ECO:0000313" key="4">
    <source>
        <dbReference type="Proteomes" id="UP000095751"/>
    </source>
</evidence>
<proteinExistence type="predicted"/>
<evidence type="ECO:0000313" key="3">
    <source>
        <dbReference type="EMBL" id="OEU11023.1"/>
    </source>
</evidence>
<dbReference type="OrthoDB" id="2016548at2759"/>
<gene>
    <name evidence="3" type="ORF">FRACYDRAFT_162784</name>
</gene>
<evidence type="ECO:0000256" key="1">
    <source>
        <dbReference type="SAM" id="Phobius"/>
    </source>
</evidence>
<keyword evidence="1" id="KW-0472">Membrane</keyword>
<feature type="domain" description="HPP transmembrane region" evidence="2">
    <location>
        <begin position="1"/>
        <end position="120"/>
    </location>
</feature>
<keyword evidence="1" id="KW-0812">Transmembrane</keyword>
<dbReference type="EMBL" id="KV784369">
    <property type="protein sequence ID" value="OEU11023.1"/>
    <property type="molecule type" value="Genomic_DNA"/>
</dbReference>